<name>A0A0A9A7D3_ARUDO</name>
<feature type="region of interest" description="Disordered" evidence="1">
    <location>
        <begin position="38"/>
        <end position="63"/>
    </location>
</feature>
<evidence type="ECO:0000313" key="2">
    <source>
        <dbReference type="EMBL" id="JAD45853.1"/>
    </source>
</evidence>
<reference evidence="2" key="1">
    <citation type="submission" date="2014-09" db="EMBL/GenBank/DDBJ databases">
        <authorList>
            <person name="Magalhaes I.L.F."/>
            <person name="Oliveira U."/>
            <person name="Santos F.R."/>
            <person name="Vidigal T.H.D.A."/>
            <person name="Brescovit A.D."/>
            <person name="Santos A.J."/>
        </authorList>
    </citation>
    <scope>NUCLEOTIDE SEQUENCE</scope>
    <source>
        <tissue evidence="2">Shoot tissue taken approximately 20 cm above the soil surface</tissue>
    </source>
</reference>
<dbReference type="EMBL" id="GBRH01252042">
    <property type="protein sequence ID" value="JAD45853.1"/>
    <property type="molecule type" value="Transcribed_RNA"/>
</dbReference>
<evidence type="ECO:0000256" key="1">
    <source>
        <dbReference type="SAM" id="MobiDB-lite"/>
    </source>
</evidence>
<organism evidence="2">
    <name type="scientific">Arundo donax</name>
    <name type="common">Giant reed</name>
    <name type="synonym">Donax arundinaceus</name>
    <dbReference type="NCBI Taxonomy" id="35708"/>
    <lineage>
        <taxon>Eukaryota</taxon>
        <taxon>Viridiplantae</taxon>
        <taxon>Streptophyta</taxon>
        <taxon>Embryophyta</taxon>
        <taxon>Tracheophyta</taxon>
        <taxon>Spermatophyta</taxon>
        <taxon>Magnoliopsida</taxon>
        <taxon>Liliopsida</taxon>
        <taxon>Poales</taxon>
        <taxon>Poaceae</taxon>
        <taxon>PACMAD clade</taxon>
        <taxon>Arundinoideae</taxon>
        <taxon>Arundineae</taxon>
        <taxon>Arundo</taxon>
    </lineage>
</organism>
<proteinExistence type="predicted"/>
<sequence length="63" mass="6847">MPPGRAAAGSCGCDSSLRGTEIYRRDYGIYRRNDGGFFPNADHGSVSPRRHPDHAPQRGCAEV</sequence>
<dbReference type="AlphaFoldDB" id="A0A0A9A7D3"/>
<reference evidence="2" key="2">
    <citation type="journal article" date="2015" name="Data Brief">
        <title>Shoot transcriptome of the giant reed, Arundo donax.</title>
        <authorList>
            <person name="Barrero R.A."/>
            <person name="Guerrero F.D."/>
            <person name="Moolhuijzen P."/>
            <person name="Goolsby J.A."/>
            <person name="Tidwell J."/>
            <person name="Bellgard S.E."/>
            <person name="Bellgard M.I."/>
        </authorList>
    </citation>
    <scope>NUCLEOTIDE SEQUENCE</scope>
    <source>
        <tissue evidence="2">Shoot tissue taken approximately 20 cm above the soil surface</tissue>
    </source>
</reference>
<protein>
    <submittedName>
        <fullName evidence="2">Uncharacterized protein</fullName>
    </submittedName>
</protein>
<accession>A0A0A9A7D3</accession>